<protein>
    <recommendedName>
        <fullName evidence="7">Nodulin-like domain-containing protein</fullName>
    </recommendedName>
</protein>
<evidence type="ECO:0000259" key="7">
    <source>
        <dbReference type="Pfam" id="PF06813"/>
    </source>
</evidence>
<feature type="region of interest" description="Disordered" evidence="5">
    <location>
        <begin position="379"/>
        <end position="461"/>
    </location>
</feature>
<dbReference type="PANTHER" id="PTHR21576">
    <property type="entry name" value="UNCHARACTERIZED NODULIN-LIKE PROTEIN"/>
    <property type="match status" value="1"/>
</dbReference>
<sequence length="488" mass="51918">MVFDAAVGSGAGSPAAAPKGPLRVIFTPWFARQVAVGRWFTVFASFAILTASGATYIFSIYSKTLKSSLGYNQQTLNTISFFKDLGANLGVFSGLINEALVSVDMLVLFVATICGVGGTLTAIDNMGQIGQSLGYPAKSINTFVSLISIWNYAGRVTSGFASEVLLERYKFPRTLMLTGVLLLACAGHVLIALGVPQSLYVASVIIGFCFGAQWPLVFAIISEVFGLKYYSTLYNFGGMASPVGSYILNVLVAGKLYDAEADKQPGGGFTAGGGRDKVCLGVECFKRSFLIIAAATVFGALVSLVLVWRTWSFYKGDIYARFRGGAGQGVRPRPEAGGGGVIPSQCHKGSTCGSDSGSVADVGFWVLFKGAEVPPYLTEDRGLSAKHPANLVPEKTKKKAQGTRKSSRRQGVSDSSSDNTETSSSRENKEKDEEDSPPPARGDKKRKAAPTREAEGYKKGITLLPDCSTTIANVEDEWLLRAKPLAKS</sequence>
<evidence type="ECO:0000256" key="4">
    <source>
        <dbReference type="ARBA" id="ARBA00023136"/>
    </source>
</evidence>
<feature type="transmembrane region" description="Helical" evidence="6">
    <location>
        <begin position="174"/>
        <end position="193"/>
    </location>
</feature>
<feature type="compositionally biased region" description="Low complexity" evidence="5">
    <location>
        <begin position="409"/>
        <end position="423"/>
    </location>
</feature>
<evidence type="ECO:0000256" key="5">
    <source>
        <dbReference type="SAM" id="MobiDB-lite"/>
    </source>
</evidence>
<dbReference type="Gene3D" id="1.20.1250.20">
    <property type="entry name" value="MFS general substrate transporter like domains"/>
    <property type="match status" value="1"/>
</dbReference>
<accession>M7ZF17</accession>
<keyword evidence="3 6" id="KW-1133">Transmembrane helix</keyword>
<dbReference type="InterPro" id="IPR010658">
    <property type="entry name" value="Nodulin-like"/>
</dbReference>
<feature type="transmembrane region" description="Helical" evidence="6">
    <location>
        <begin position="233"/>
        <end position="253"/>
    </location>
</feature>
<dbReference type="SUPFAM" id="SSF103473">
    <property type="entry name" value="MFS general substrate transporter"/>
    <property type="match status" value="1"/>
</dbReference>
<dbReference type="AlphaFoldDB" id="M7ZF17"/>
<evidence type="ECO:0000256" key="3">
    <source>
        <dbReference type="ARBA" id="ARBA00022989"/>
    </source>
</evidence>
<evidence type="ECO:0000256" key="2">
    <source>
        <dbReference type="ARBA" id="ARBA00022692"/>
    </source>
</evidence>
<feature type="transmembrane region" description="Helical" evidence="6">
    <location>
        <begin position="199"/>
        <end position="221"/>
    </location>
</feature>
<feature type="compositionally biased region" description="Basic residues" evidence="5">
    <location>
        <begin position="396"/>
        <end position="408"/>
    </location>
</feature>
<evidence type="ECO:0000256" key="1">
    <source>
        <dbReference type="ARBA" id="ARBA00004141"/>
    </source>
</evidence>
<dbReference type="eggNOG" id="ENOG502QRB8">
    <property type="taxonomic scope" value="Eukaryota"/>
</dbReference>
<keyword evidence="4 6" id="KW-0472">Membrane</keyword>
<feature type="transmembrane region" description="Helical" evidence="6">
    <location>
        <begin position="289"/>
        <end position="308"/>
    </location>
</feature>
<name>M7ZF17_TRIUA</name>
<dbReference type="InterPro" id="IPR036259">
    <property type="entry name" value="MFS_trans_sf"/>
</dbReference>
<keyword evidence="2 6" id="KW-0812">Transmembrane</keyword>
<dbReference type="EMBL" id="KD270931">
    <property type="protein sequence ID" value="EMS46684.1"/>
    <property type="molecule type" value="Genomic_DNA"/>
</dbReference>
<reference evidence="8" key="1">
    <citation type="journal article" date="2013" name="Nature">
        <title>Draft genome of the wheat A-genome progenitor Triticum urartu.</title>
        <authorList>
            <person name="Ling H.Q."/>
            <person name="Zhao S."/>
            <person name="Liu D."/>
            <person name="Wang J."/>
            <person name="Sun H."/>
            <person name="Zhang C."/>
            <person name="Fan H."/>
            <person name="Li D."/>
            <person name="Dong L."/>
            <person name="Tao Y."/>
            <person name="Gao C."/>
            <person name="Wu H."/>
            <person name="Li Y."/>
            <person name="Cui Y."/>
            <person name="Guo X."/>
            <person name="Zheng S."/>
            <person name="Wang B."/>
            <person name="Yu K."/>
            <person name="Liang Q."/>
            <person name="Yang W."/>
            <person name="Lou X."/>
            <person name="Chen J."/>
            <person name="Feng M."/>
            <person name="Jian J."/>
            <person name="Zhang X."/>
            <person name="Luo G."/>
            <person name="Jiang Y."/>
            <person name="Liu J."/>
            <person name="Wang Z."/>
            <person name="Sha Y."/>
            <person name="Zhang B."/>
            <person name="Wu H."/>
            <person name="Tang D."/>
            <person name="Shen Q."/>
            <person name="Xue P."/>
            <person name="Zou S."/>
            <person name="Wang X."/>
            <person name="Liu X."/>
            <person name="Wang F."/>
            <person name="Yang Y."/>
            <person name="An X."/>
            <person name="Dong Z."/>
            <person name="Zhang K."/>
            <person name="Zhang X."/>
            <person name="Luo M.C."/>
            <person name="Dvorak J."/>
            <person name="Tong Y."/>
            <person name="Wang J."/>
            <person name="Yang H."/>
            <person name="Li Z."/>
            <person name="Wang D."/>
            <person name="Zhang A."/>
            <person name="Wang J."/>
        </authorList>
    </citation>
    <scope>NUCLEOTIDE SEQUENCE</scope>
</reference>
<evidence type="ECO:0000256" key="6">
    <source>
        <dbReference type="SAM" id="Phobius"/>
    </source>
</evidence>
<dbReference type="PANTHER" id="PTHR21576:SF25">
    <property type="entry name" value="OS07G0187900 PROTEIN"/>
    <property type="match status" value="1"/>
</dbReference>
<dbReference type="STRING" id="4572.M7ZF17"/>
<feature type="transmembrane region" description="Helical" evidence="6">
    <location>
        <begin position="39"/>
        <end position="61"/>
    </location>
</feature>
<proteinExistence type="predicted"/>
<gene>
    <name evidence="8" type="ORF">TRIUR3_34627</name>
</gene>
<feature type="domain" description="Nodulin-like" evidence="7">
    <location>
        <begin position="38"/>
        <end position="117"/>
    </location>
</feature>
<evidence type="ECO:0000313" key="8">
    <source>
        <dbReference type="EMBL" id="EMS46684.1"/>
    </source>
</evidence>
<organism evidence="8">
    <name type="scientific">Triticum urartu</name>
    <name type="common">Red wild einkorn</name>
    <name type="synonym">Crithodium urartu</name>
    <dbReference type="NCBI Taxonomy" id="4572"/>
    <lineage>
        <taxon>Eukaryota</taxon>
        <taxon>Viridiplantae</taxon>
        <taxon>Streptophyta</taxon>
        <taxon>Embryophyta</taxon>
        <taxon>Tracheophyta</taxon>
        <taxon>Spermatophyta</taxon>
        <taxon>Magnoliopsida</taxon>
        <taxon>Liliopsida</taxon>
        <taxon>Poales</taxon>
        <taxon>Poaceae</taxon>
        <taxon>BOP clade</taxon>
        <taxon>Pooideae</taxon>
        <taxon>Triticodae</taxon>
        <taxon>Triticeae</taxon>
        <taxon>Triticinae</taxon>
        <taxon>Triticum</taxon>
    </lineage>
</organism>
<dbReference type="GO" id="GO:0016020">
    <property type="term" value="C:membrane"/>
    <property type="evidence" value="ECO:0007669"/>
    <property type="project" value="UniProtKB-SubCell"/>
</dbReference>
<feature type="transmembrane region" description="Helical" evidence="6">
    <location>
        <begin position="105"/>
        <end position="123"/>
    </location>
</feature>
<comment type="subcellular location">
    <subcellularLocation>
        <location evidence="1">Membrane</location>
        <topology evidence="1">Multi-pass membrane protein</topology>
    </subcellularLocation>
</comment>
<dbReference type="Pfam" id="PF06813">
    <property type="entry name" value="Nodulin-like"/>
    <property type="match status" value="1"/>
</dbReference>